<feature type="compositionally biased region" description="Basic and acidic residues" evidence="1">
    <location>
        <begin position="104"/>
        <end position="113"/>
    </location>
</feature>
<keyword evidence="3" id="KW-1185">Reference proteome</keyword>
<organism evidence="2 3">
    <name type="scientific">Neoarthrinium moseri</name>
    <dbReference type="NCBI Taxonomy" id="1658444"/>
    <lineage>
        <taxon>Eukaryota</taxon>
        <taxon>Fungi</taxon>
        <taxon>Dikarya</taxon>
        <taxon>Ascomycota</taxon>
        <taxon>Pezizomycotina</taxon>
        <taxon>Sordariomycetes</taxon>
        <taxon>Xylariomycetidae</taxon>
        <taxon>Amphisphaeriales</taxon>
        <taxon>Apiosporaceae</taxon>
        <taxon>Neoarthrinium</taxon>
    </lineage>
</organism>
<dbReference type="InterPro" id="IPR052973">
    <property type="entry name" value="Fungal_sec-metab_reg_TF"/>
</dbReference>
<feature type="compositionally biased region" description="Polar residues" evidence="1">
    <location>
        <begin position="280"/>
        <end position="295"/>
    </location>
</feature>
<dbReference type="EMBL" id="JAFIMR010000011">
    <property type="protein sequence ID" value="KAI1872658.1"/>
    <property type="molecule type" value="Genomic_DNA"/>
</dbReference>
<evidence type="ECO:0008006" key="4">
    <source>
        <dbReference type="Google" id="ProtNLM"/>
    </source>
</evidence>
<evidence type="ECO:0000256" key="1">
    <source>
        <dbReference type="SAM" id="MobiDB-lite"/>
    </source>
</evidence>
<reference evidence="2" key="1">
    <citation type="submission" date="2021-03" db="EMBL/GenBank/DDBJ databases">
        <title>Revisited historic fungal species revealed as producer of novel bioactive compounds through whole genome sequencing and comparative genomics.</title>
        <authorList>
            <person name="Vignolle G.A."/>
            <person name="Hochenegger N."/>
            <person name="Mach R.L."/>
            <person name="Mach-Aigner A.R."/>
            <person name="Javad Rahimi M."/>
            <person name="Salim K.A."/>
            <person name="Chan C.M."/>
            <person name="Lim L.B.L."/>
            <person name="Cai F."/>
            <person name="Druzhinina I.S."/>
            <person name="U'Ren J.M."/>
            <person name="Derntl C."/>
        </authorList>
    </citation>
    <scope>NUCLEOTIDE SEQUENCE</scope>
    <source>
        <strain evidence="2">TUCIM 5799</strain>
    </source>
</reference>
<feature type="region of interest" description="Disordered" evidence="1">
    <location>
        <begin position="76"/>
        <end position="113"/>
    </location>
</feature>
<feature type="region of interest" description="Disordered" evidence="1">
    <location>
        <begin position="1"/>
        <end position="33"/>
    </location>
</feature>
<protein>
    <recommendedName>
        <fullName evidence="4">Zn(2)-C6 fungal-type domain-containing protein</fullName>
    </recommendedName>
</protein>
<evidence type="ECO:0000313" key="2">
    <source>
        <dbReference type="EMBL" id="KAI1872658.1"/>
    </source>
</evidence>
<sequence>MNSHNNPKKRRLSGHEDAPVVVTQDPSSTASAAYSPPVYFTERELQILRDAASILDCSVSQLLDLDKYHRQSIAHPTTKRLRLNTDIPPMSVQENSSTGPPRRHSQECLSRGDTDGASFSLGIRGSRLASHFASVSFCLPCTSSYTGIPSTSYDHEPKHHVGERASVSSPQPWTLPPAQVATFAYDGSPHSQLLPEYPVLQPTQAQPSTRREEMTYQMASPVQKHAGRPDRQGEQRANDHVMATHDMNYRQRTYMNHGDSVSQYGQGTRFLPLEEDGSHAVQQSHGNLDIVSNNQRPPPAKRGPFKNNSDRERTAETRRIGSCIRCRMQRIRCEINPDDKAGTCLTCTKVSNAKVWRLPCLRYKITDVRLFKPGQVKGHEWTRRWTEGIADDISQWASSETRMVCVTEGYTQRPVRLRVRKFIPQEGDALERSWVHNGVRRSVEVPPYAIVNLDEAKSTYTDHIGAGLKECCRRVVTTKDKLIGGTYGLALSVMMDESTDPKAADLLRKAFRLWMAIRMTTKSTFIVGDERLDMAPDIMDETSPLQGHIPLPPVMGAQIELVLIHQLQSKWRREMLDGLQVMTQSNNHSTWLTIYLVTFILLHNVSLLCQHDAGYARKHGIKARFAREDMVREYQLGIYPFSVECKDQDLSTLAKLDATKIKFVQRTRAIVEEQRKHWQKTRQSNDYEHDLYFISQLYEENWAPQPPMV</sequence>
<accession>A0A9Q0ARX1</accession>
<dbReference type="PANTHER" id="PTHR35392:SF3">
    <property type="entry name" value="ZN(2)-C6 FUNGAL-TYPE DOMAIN-CONTAINING PROTEIN"/>
    <property type="match status" value="1"/>
</dbReference>
<dbReference type="PANTHER" id="PTHR35392">
    <property type="entry name" value="ZN(II)2CYS6 TRANSCRIPTION FACTOR (EUROFUNG)-RELATED-RELATED"/>
    <property type="match status" value="1"/>
</dbReference>
<dbReference type="AlphaFoldDB" id="A0A9Q0ARX1"/>
<name>A0A9Q0ARX1_9PEZI</name>
<feature type="compositionally biased region" description="Basic residues" evidence="1">
    <location>
        <begin position="1"/>
        <end position="12"/>
    </location>
</feature>
<comment type="caution">
    <text evidence="2">The sequence shown here is derived from an EMBL/GenBank/DDBJ whole genome shotgun (WGS) entry which is preliminary data.</text>
</comment>
<gene>
    <name evidence="2" type="ORF">JX265_005538</name>
</gene>
<evidence type="ECO:0000313" key="3">
    <source>
        <dbReference type="Proteomes" id="UP000829685"/>
    </source>
</evidence>
<dbReference type="Proteomes" id="UP000829685">
    <property type="component" value="Unassembled WGS sequence"/>
</dbReference>
<proteinExistence type="predicted"/>
<feature type="region of interest" description="Disordered" evidence="1">
    <location>
        <begin position="277"/>
        <end position="316"/>
    </location>
</feature>